<reference evidence="6" key="2">
    <citation type="submission" date="2021-08" db="EMBL/GenBank/DDBJ databases">
        <authorList>
            <person name="Tani A."/>
            <person name="Ola A."/>
            <person name="Ogura Y."/>
            <person name="Katsura K."/>
            <person name="Hayashi T."/>
        </authorList>
    </citation>
    <scope>NUCLEOTIDE SEQUENCE</scope>
    <source>
        <strain evidence="6">DSM 17168</strain>
    </source>
</reference>
<evidence type="ECO:0000259" key="5">
    <source>
        <dbReference type="Pfam" id="PF13458"/>
    </source>
</evidence>
<feature type="signal peptide" evidence="4">
    <location>
        <begin position="1"/>
        <end position="27"/>
    </location>
</feature>
<organism evidence="6 7">
    <name type="scientific">Methylobacterium isbiliense</name>
    <dbReference type="NCBI Taxonomy" id="315478"/>
    <lineage>
        <taxon>Bacteria</taxon>
        <taxon>Pseudomonadati</taxon>
        <taxon>Pseudomonadota</taxon>
        <taxon>Alphaproteobacteria</taxon>
        <taxon>Hyphomicrobiales</taxon>
        <taxon>Methylobacteriaceae</taxon>
        <taxon>Methylobacterium</taxon>
    </lineage>
</organism>
<dbReference type="SUPFAM" id="SSF53822">
    <property type="entry name" value="Periplasmic binding protein-like I"/>
    <property type="match status" value="1"/>
</dbReference>
<dbReference type="EMBL" id="BPQQ01000040">
    <property type="protein sequence ID" value="GJE01561.1"/>
    <property type="molecule type" value="Genomic_DNA"/>
</dbReference>
<dbReference type="RefSeq" id="WP_238236546.1">
    <property type="nucleotide sequence ID" value="NZ_BPQQ01000040.1"/>
</dbReference>
<sequence>MLRPVTLVPSLVPSLVLGLALALPARAADVPIGHLADQSGATSDVGVPYAQGVADALAWINRKGGVGGQKLAVETVDYGYQVPRAVAQYKKWTSGSKVAAIQGWGTADTEALSGFVAKDEVPYISGSYAAQVSDPTGASGKAKAAPYNFFYGPTYSDGLRAMLIWAADDWKAKGRTGKPKYVHMGGNHPYPNSPKEAGEAMARDLGFEVLPPIVFALAPGDYTAQCLTAKNAGANYAYLGNTGGSNISLLKSCKAVGADIQFMGNVWGMDENAAKAAGEAANGVVFPVRTAAVTGGNAPGLKTVAEISKESDSAGTAYRPVHYLAGVCAALYMSEAIGWAKDNGGVTGPNVRKGFYQKKGWVPAGMEGVCVPSTWTESDHRGMMAVSIYRAKVSGATDGPIADLIKAGTVKLEPVKTVELPRKPDWFGW</sequence>
<accession>A0ABQ4SGV8</accession>
<evidence type="ECO:0000313" key="7">
    <source>
        <dbReference type="Proteomes" id="UP001055153"/>
    </source>
</evidence>
<evidence type="ECO:0000256" key="2">
    <source>
        <dbReference type="ARBA" id="ARBA00022729"/>
    </source>
</evidence>
<dbReference type="Gene3D" id="3.40.50.2300">
    <property type="match status" value="2"/>
</dbReference>
<dbReference type="InterPro" id="IPR051010">
    <property type="entry name" value="BCAA_transport"/>
</dbReference>
<reference evidence="6" key="1">
    <citation type="journal article" date="2021" name="Front. Microbiol.">
        <title>Comprehensive Comparative Genomics and Phenotyping of Methylobacterium Species.</title>
        <authorList>
            <person name="Alessa O."/>
            <person name="Ogura Y."/>
            <person name="Fujitani Y."/>
            <person name="Takami H."/>
            <person name="Hayashi T."/>
            <person name="Sahin N."/>
            <person name="Tani A."/>
        </authorList>
    </citation>
    <scope>NUCLEOTIDE SEQUENCE</scope>
    <source>
        <strain evidence="6">DSM 17168</strain>
    </source>
</reference>
<comment type="caution">
    <text evidence="6">The sequence shown here is derived from an EMBL/GenBank/DDBJ whole genome shotgun (WGS) entry which is preliminary data.</text>
</comment>
<keyword evidence="3" id="KW-0813">Transport</keyword>
<dbReference type="CDD" id="cd06334">
    <property type="entry name" value="PBP1_ABC_ligand_binding-like"/>
    <property type="match status" value="1"/>
</dbReference>
<evidence type="ECO:0000256" key="4">
    <source>
        <dbReference type="SAM" id="SignalP"/>
    </source>
</evidence>
<dbReference type="PANTHER" id="PTHR30483:SF38">
    <property type="entry name" value="BLR7848 PROTEIN"/>
    <property type="match status" value="1"/>
</dbReference>
<evidence type="ECO:0000256" key="3">
    <source>
        <dbReference type="ARBA" id="ARBA00022970"/>
    </source>
</evidence>
<feature type="domain" description="Leucine-binding protein" evidence="5">
    <location>
        <begin position="30"/>
        <end position="392"/>
    </location>
</feature>
<dbReference type="Pfam" id="PF13458">
    <property type="entry name" value="Peripla_BP_6"/>
    <property type="match status" value="1"/>
</dbReference>
<keyword evidence="3" id="KW-0029">Amino-acid transport</keyword>
<keyword evidence="2 4" id="KW-0732">Signal</keyword>
<evidence type="ECO:0000256" key="1">
    <source>
        <dbReference type="ARBA" id="ARBA00010062"/>
    </source>
</evidence>
<dbReference type="Proteomes" id="UP001055153">
    <property type="component" value="Unassembled WGS sequence"/>
</dbReference>
<protein>
    <recommendedName>
        <fullName evidence="5">Leucine-binding protein domain-containing protein</fullName>
    </recommendedName>
</protein>
<name>A0ABQ4SGV8_9HYPH</name>
<feature type="chain" id="PRO_5045551032" description="Leucine-binding protein domain-containing protein" evidence="4">
    <location>
        <begin position="28"/>
        <end position="429"/>
    </location>
</feature>
<proteinExistence type="inferred from homology"/>
<gene>
    <name evidence="6" type="ORF">GMJLKIPL_3495</name>
</gene>
<dbReference type="InterPro" id="IPR028082">
    <property type="entry name" value="Peripla_BP_I"/>
</dbReference>
<comment type="similarity">
    <text evidence="1">Belongs to the leucine-binding protein family.</text>
</comment>
<evidence type="ECO:0000313" key="6">
    <source>
        <dbReference type="EMBL" id="GJE01561.1"/>
    </source>
</evidence>
<dbReference type="PANTHER" id="PTHR30483">
    <property type="entry name" value="LEUCINE-SPECIFIC-BINDING PROTEIN"/>
    <property type="match status" value="1"/>
</dbReference>
<dbReference type="InterPro" id="IPR028081">
    <property type="entry name" value="Leu-bd"/>
</dbReference>
<keyword evidence="7" id="KW-1185">Reference proteome</keyword>